<dbReference type="EMBL" id="CP033916">
    <property type="protein sequence ID" value="AZA89069.1"/>
    <property type="molecule type" value="Genomic_DNA"/>
</dbReference>
<dbReference type="Proteomes" id="UP000274073">
    <property type="component" value="Plasmid unnamed"/>
</dbReference>
<evidence type="ECO:0000313" key="4">
    <source>
        <dbReference type="Proteomes" id="UP000281741"/>
    </source>
</evidence>
<dbReference type="Proteomes" id="UP000281741">
    <property type="component" value="Plasmid unnamed"/>
</dbReference>
<keyword evidence="4" id="KW-1185">Reference proteome</keyword>
<keyword evidence="1" id="KW-0614">Plasmid</keyword>
<geneLocation type="plasmid" evidence="3 4">
    <name>unnamed</name>
</geneLocation>
<organism evidence="1 3">
    <name type="scientific">Chryseobacterium shandongense</name>
    <dbReference type="NCBI Taxonomy" id="1493872"/>
    <lineage>
        <taxon>Bacteria</taxon>
        <taxon>Pseudomonadati</taxon>
        <taxon>Bacteroidota</taxon>
        <taxon>Flavobacteriia</taxon>
        <taxon>Flavobacteriales</taxon>
        <taxon>Weeksellaceae</taxon>
        <taxon>Chryseobacterium group</taxon>
        <taxon>Chryseobacterium</taxon>
    </lineage>
</organism>
<evidence type="ECO:0000313" key="2">
    <source>
        <dbReference type="EMBL" id="AZA98082.1"/>
    </source>
</evidence>
<evidence type="ECO:0000313" key="1">
    <source>
        <dbReference type="EMBL" id="AZA89069.1"/>
    </source>
</evidence>
<protein>
    <submittedName>
        <fullName evidence="1">Uncharacterized protein</fullName>
    </submittedName>
</protein>
<dbReference type="EMBL" id="CP033913">
    <property type="protein sequence ID" value="AZA98082.1"/>
    <property type="molecule type" value="Genomic_DNA"/>
</dbReference>
<dbReference type="AlphaFoldDB" id="A0AAD0YHD5"/>
<reference evidence="3 4" key="1">
    <citation type="submission" date="2018-11" db="EMBL/GenBank/DDBJ databases">
        <title>Proposal to divide the Flavobacteriaceae and reorganize its genera based on Amino Acid Identity values calculated from whole genome sequences.</title>
        <authorList>
            <person name="Nicholson A.C."/>
            <person name="Gulvik C.A."/>
            <person name="Whitney A.M."/>
            <person name="Humrighouse B.W."/>
            <person name="Bell M."/>
            <person name="Holmes B."/>
            <person name="Steigerwalt A.G."/>
            <person name="Villarma A."/>
            <person name="Sheth M."/>
            <person name="Batra D."/>
            <person name="Pryor J."/>
            <person name="Bernardet J.-F."/>
            <person name="Hugo C."/>
            <person name="Kampfer P."/>
            <person name="Newman J."/>
            <person name="McQuiston J.R."/>
        </authorList>
    </citation>
    <scope>NUCLEOTIDE SEQUENCE [LARGE SCALE GENOMIC DNA]</scope>
    <source>
        <strain evidence="1 3">G0207</strain>
        <strain evidence="2 4">H5143</strain>
        <plasmid evidence="3 4">unnamed</plasmid>
    </source>
</reference>
<accession>A0AAD0YHD5</accession>
<sequence length="216" mass="23801">MQAAAESAIFGTSFNGGNTFGGVSVGNNGTLTWWTNGAYEGSDTIQGLDGHRMKLTHQAPDISRDDNWATAALGFMALDISVPDPSDAAWPKWAAYGIVGAVAGIYLYLKMEKEIDRIERRDLKPQGFLYQLEATRSGLYPNVRGGSTYLNAGDVWKYGETTTSNRYSDNKLRAQGLVMNPIFYGNQTTIKVQEKIMIYGYFMINGTLPPGNKIFR</sequence>
<evidence type="ECO:0000313" key="3">
    <source>
        <dbReference type="Proteomes" id="UP000274073"/>
    </source>
</evidence>
<gene>
    <name evidence="1" type="ORF">EG349_19785</name>
    <name evidence="2" type="ORF">EG353_21080</name>
</gene>
<name>A0AAD0YHD5_9FLAO</name>
<proteinExistence type="predicted"/>